<dbReference type="NCBIfam" id="TIGR00665">
    <property type="entry name" value="DnaB"/>
    <property type="match status" value="1"/>
</dbReference>
<keyword evidence="8" id="KW-0238">DNA-binding</keyword>
<dbReference type="SUPFAM" id="SSF52540">
    <property type="entry name" value="P-loop containing nucleoside triphosphate hydrolases"/>
    <property type="match status" value="1"/>
</dbReference>
<evidence type="ECO:0000259" key="13">
    <source>
        <dbReference type="PROSITE" id="PS51199"/>
    </source>
</evidence>
<dbReference type="InterPro" id="IPR027417">
    <property type="entry name" value="P-loop_NTPase"/>
</dbReference>
<evidence type="ECO:0000256" key="1">
    <source>
        <dbReference type="ARBA" id="ARBA00008428"/>
    </source>
</evidence>
<dbReference type="GO" id="GO:0016887">
    <property type="term" value="F:ATP hydrolysis activity"/>
    <property type="evidence" value="ECO:0007669"/>
    <property type="project" value="RHEA"/>
</dbReference>
<keyword evidence="2" id="KW-0639">Primosome</keyword>
<keyword evidence="9" id="KW-0413">Isomerase</keyword>
<evidence type="ECO:0000313" key="14">
    <source>
        <dbReference type="EMBL" id="VBB69691.1"/>
    </source>
</evidence>
<dbReference type="GO" id="GO:0005829">
    <property type="term" value="C:cytosol"/>
    <property type="evidence" value="ECO:0007669"/>
    <property type="project" value="TreeGrafter"/>
</dbReference>
<dbReference type="EMBL" id="LR026963">
    <property type="protein sequence ID" value="VBB69691.1"/>
    <property type="molecule type" value="Genomic_DNA"/>
</dbReference>
<dbReference type="Pfam" id="PF00772">
    <property type="entry name" value="DnaB"/>
    <property type="match status" value="1"/>
</dbReference>
<dbReference type="GO" id="GO:1990077">
    <property type="term" value="C:primosome complex"/>
    <property type="evidence" value="ECO:0007669"/>
    <property type="project" value="UniProtKB-KW"/>
</dbReference>
<dbReference type="InterPro" id="IPR007693">
    <property type="entry name" value="DNA_helicase_DnaB-like_N"/>
</dbReference>
<dbReference type="CDD" id="cd00984">
    <property type="entry name" value="DnaB_C"/>
    <property type="match status" value="1"/>
</dbReference>
<dbReference type="InterPro" id="IPR007694">
    <property type="entry name" value="DNA_helicase_DnaB-like_C"/>
</dbReference>
<feature type="region of interest" description="Disordered" evidence="12">
    <location>
        <begin position="1"/>
        <end position="21"/>
    </location>
</feature>
<reference evidence="14" key="1">
    <citation type="submission" date="2018-10" db="EMBL/GenBank/DDBJ databases">
        <authorList>
            <person name="Gruber-Vodicka H."/>
            <person name="Jaeckle O."/>
        </authorList>
    </citation>
    <scope>NUCLEOTIDE SEQUENCE</scope>
</reference>
<dbReference type="GO" id="GO:0043139">
    <property type="term" value="F:5'-3' DNA helicase activity"/>
    <property type="evidence" value="ECO:0007669"/>
    <property type="project" value="UniProtKB-EC"/>
</dbReference>
<comment type="similarity">
    <text evidence="1">Belongs to the helicase family. DnaB subfamily.</text>
</comment>
<feature type="compositionally biased region" description="Polar residues" evidence="12">
    <location>
        <begin position="9"/>
        <end position="19"/>
    </location>
</feature>
<sequence length="502" mass="55843">MIKHRPDDTTSQLLGNTATRIPPHNEEAEQALLGAILVNNHNYENVSEFLQPEHFSNSVHGRIYALCQQLINKGIQADPITLRTYLEQDGSLAEVGGPAYLAALARPAVGIIDVSYYGRMIYDLSLRRHLIALGEEIVNKAFSAEVDTSALQQIEAAEQKLYDLATKGTSEGGLKSFATALAAAIQMTEIAHKRDGSLSGITTGFTDLNRQLGGLHPSDLIIIAARPAMGKTALATSIAFNAAYERARRGPGYGALVAFFSLEMSSDQLGARVLSITTSVSSHKMRTGALSKKEFYTLAQATPELERSPLFIDDTPGLTVSAIRTRARRLKRQRGLELVVIDYLQLLASPSGRRFENRVQELSEITRGLKILAKELGVPVVALSQLSRSVESRDDKRPLLSDLRESGSIEQDADVVMFIFREEYYLERARPPLRIGESEEKYDERVTKWQEQLGKIRNRAEVIVAKQRHGPTGTVELYFNGEFTEFRDLDQRHSFERSLRDE</sequence>
<feature type="domain" description="SF4 helicase" evidence="13">
    <location>
        <begin position="194"/>
        <end position="493"/>
    </location>
</feature>
<dbReference type="GO" id="GO:0003677">
    <property type="term" value="F:DNA binding"/>
    <property type="evidence" value="ECO:0007669"/>
    <property type="project" value="UniProtKB-KW"/>
</dbReference>
<evidence type="ECO:0000256" key="7">
    <source>
        <dbReference type="ARBA" id="ARBA00022840"/>
    </source>
</evidence>
<keyword evidence="7" id="KW-0067">ATP-binding</keyword>
<protein>
    <recommendedName>
        <fullName evidence="10">DNA 5'-3' helicase</fullName>
        <ecNumber evidence="10">5.6.2.3</ecNumber>
    </recommendedName>
</protein>
<evidence type="ECO:0000256" key="2">
    <source>
        <dbReference type="ARBA" id="ARBA00022515"/>
    </source>
</evidence>
<evidence type="ECO:0000256" key="6">
    <source>
        <dbReference type="ARBA" id="ARBA00022806"/>
    </source>
</evidence>
<evidence type="ECO:0000256" key="8">
    <source>
        <dbReference type="ARBA" id="ARBA00023125"/>
    </source>
</evidence>
<dbReference type="InterPro" id="IPR016136">
    <property type="entry name" value="DNA_helicase_N/primase_C"/>
</dbReference>
<comment type="catalytic activity">
    <reaction evidence="11">
        <text>ATP + H2O = ADP + phosphate + H(+)</text>
        <dbReference type="Rhea" id="RHEA:13065"/>
        <dbReference type="ChEBI" id="CHEBI:15377"/>
        <dbReference type="ChEBI" id="CHEBI:15378"/>
        <dbReference type="ChEBI" id="CHEBI:30616"/>
        <dbReference type="ChEBI" id="CHEBI:43474"/>
        <dbReference type="ChEBI" id="CHEBI:456216"/>
        <dbReference type="EC" id="5.6.2.3"/>
    </reaction>
</comment>
<dbReference type="GO" id="GO:0006269">
    <property type="term" value="P:DNA replication, synthesis of primer"/>
    <property type="evidence" value="ECO:0007669"/>
    <property type="project" value="UniProtKB-KW"/>
</dbReference>
<dbReference type="GO" id="GO:0005524">
    <property type="term" value="F:ATP binding"/>
    <property type="evidence" value="ECO:0007669"/>
    <property type="project" value="UniProtKB-KW"/>
</dbReference>
<dbReference type="EC" id="5.6.2.3" evidence="10"/>
<dbReference type="Gene3D" id="1.10.860.10">
    <property type="entry name" value="DNAb Helicase, Chain A"/>
    <property type="match status" value="1"/>
</dbReference>
<dbReference type="PROSITE" id="PS51199">
    <property type="entry name" value="SF4_HELICASE"/>
    <property type="match status" value="1"/>
</dbReference>
<gene>
    <name evidence="14" type="ORF">RIEGSTA812A_PEG_1164</name>
</gene>
<name>A0A484H7Y7_9ZZZZ</name>
<dbReference type="InterPro" id="IPR007692">
    <property type="entry name" value="DNA_helicase_DnaB"/>
</dbReference>
<evidence type="ECO:0000256" key="3">
    <source>
        <dbReference type="ARBA" id="ARBA00022705"/>
    </source>
</evidence>
<accession>A0A484H7Y7</accession>
<evidence type="ECO:0000256" key="4">
    <source>
        <dbReference type="ARBA" id="ARBA00022741"/>
    </source>
</evidence>
<dbReference type="PANTHER" id="PTHR30153">
    <property type="entry name" value="REPLICATIVE DNA HELICASE DNAB"/>
    <property type="match status" value="1"/>
</dbReference>
<evidence type="ECO:0000256" key="10">
    <source>
        <dbReference type="ARBA" id="ARBA00044969"/>
    </source>
</evidence>
<dbReference type="NCBIfam" id="NF006606">
    <property type="entry name" value="PRK09165.1"/>
    <property type="match status" value="1"/>
</dbReference>
<evidence type="ECO:0000256" key="11">
    <source>
        <dbReference type="ARBA" id="ARBA00048954"/>
    </source>
</evidence>
<keyword evidence="4" id="KW-0547">Nucleotide-binding</keyword>
<dbReference type="InterPro" id="IPR036185">
    <property type="entry name" value="DNA_heli_DnaB-like_N_sf"/>
</dbReference>
<keyword evidence="6 14" id="KW-0347">Helicase</keyword>
<proteinExistence type="inferred from homology"/>
<evidence type="ECO:0000256" key="12">
    <source>
        <dbReference type="SAM" id="MobiDB-lite"/>
    </source>
</evidence>
<dbReference type="PANTHER" id="PTHR30153:SF2">
    <property type="entry name" value="REPLICATIVE DNA HELICASE"/>
    <property type="match status" value="1"/>
</dbReference>
<dbReference type="SUPFAM" id="SSF48024">
    <property type="entry name" value="N-terminal domain of DnaB helicase"/>
    <property type="match status" value="1"/>
</dbReference>
<keyword evidence="3" id="KW-0235">DNA replication</keyword>
<dbReference type="Pfam" id="PF03796">
    <property type="entry name" value="DnaB_C"/>
    <property type="match status" value="1"/>
</dbReference>
<dbReference type="Gene3D" id="3.40.50.300">
    <property type="entry name" value="P-loop containing nucleotide triphosphate hydrolases"/>
    <property type="match status" value="1"/>
</dbReference>
<evidence type="ECO:0000256" key="9">
    <source>
        <dbReference type="ARBA" id="ARBA00023235"/>
    </source>
</evidence>
<organism evidence="14">
    <name type="scientific">invertebrate metagenome</name>
    <dbReference type="NCBI Taxonomy" id="1711999"/>
    <lineage>
        <taxon>unclassified sequences</taxon>
        <taxon>metagenomes</taxon>
        <taxon>organismal metagenomes</taxon>
    </lineage>
</organism>
<evidence type="ECO:0000256" key="5">
    <source>
        <dbReference type="ARBA" id="ARBA00022801"/>
    </source>
</evidence>
<dbReference type="AlphaFoldDB" id="A0A484H7Y7"/>
<keyword evidence="5 14" id="KW-0378">Hydrolase</keyword>